<dbReference type="Pfam" id="PF02657">
    <property type="entry name" value="SufE"/>
    <property type="match status" value="1"/>
</dbReference>
<dbReference type="PANTHER" id="PTHR43597:SF5">
    <property type="entry name" value="SUFE-LIKE PROTEIN 2, CHLOROPLASTIC"/>
    <property type="match status" value="1"/>
</dbReference>
<evidence type="ECO:0000259" key="2">
    <source>
        <dbReference type="Pfam" id="PF02657"/>
    </source>
</evidence>
<reference evidence="3 4" key="1">
    <citation type="submission" date="2021-12" db="EMBL/GenBank/DDBJ databases">
        <title>Genome sequencing of bacteria with rrn-lacking chromosome and rrn-plasmid.</title>
        <authorList>
            <person name="Anda M."/>
            <person name="Iwasaki W."/>
        </authorList>
    </citation>
    <scope>NUCLEOTIDE SEQUENCE [LARGE SCALE GENOMIC DNA]</scope>
    <source>
        <strain evidence="3 4">DSM 100852</strain>
    </source>
</reference>
<accession>A0AAU9CQ71</accession>
<dbReference type="SUPFAM" id="SSF82649">
    <property type="entry name" value="SufE/NifU"/>
    <property type="match status" value="1"/>
</dbReference>
<feature type="domain" description="Fe-S metabolism associated" evidence="2">
    <location>
        <begin position="16"/>
        <end position="133"/>
    </location>
</feature>
<protein>
    <submittedName>
        <fullName evidence="3">Fe-S metabolism protein SufE</fullName>
    </submittedName>
</protein>
<organism evidence="3 4">
    <name type="scientific">Fulvitalea axinellae</name>
    <dbReference type="NCBI Taxonomy" id="1182444"/>
    <lineage>
        <taxon>Bacteria</taxon>
        <taxon>Pseudomonadati</taxon>
        <taxon>Bacteroidota</taxon>
        <taxon>Cytophagia</taxon>
        <taxon>Cytophagales</taxon>
        <taxon>Persicobacteraceae</taxon>
        <taxon>Fulvitalea</taxon>
    </lineage>
</organism>
<evidence type="ECO:0000313" key="3">
    <source>
        <dbReference type="EMBL" id="BDD10218.1"/>
    </source>
</evidence>
<dbReference type="InterPro" id="IPR003808">
    <property type="entry name" value="Fe-S_metab-assoc_dom"/>
</dbReference>
<keyword evidence="4" id="KW-1185">Reference proteome</keyword>
<dbReference type="KEGG" id="fax:FUAX_26500"/>
<proteinExistence type="inferred from homology"/>
<evidence type="ECO:0000256" key="1">
    <source>
        <dbReference type="ARBA" id="ARBA00010282"/>
    </source>
</evidence>
<dbReference type="AlphaFoldDB" id="A0AAU9CQ71"/>
<dbReference type="PANTHER" id="PTHR43597">
    <property type="entry name" value="SULFUR ACCEPTOR PROTEIN CSDE"/>
    <property type="match status" value="1"/>
</dbReference>
<comment type="similarity">
    <text evidence="1">Belongs to the SufE family.</text>
</comment>
<dbReference type="Gene3D" id="3.90.1010.10">
    <property type="match status" value="1"/>
</dbReference>
<evidence type="ECO:0000313" key="4">
    <source>
        <dbReference type="Proteomes" id="UP001348817"/>
    </source>
</evidence>
<dbReference type="EMBL" id="AP025314">
    <property type="protein sequence ID" value="BDD10218.1"/>
    <property type="molecule type" value="Genomic_DNA"/>
</dbReference>
<sequence>MSHMSLNKVQDQIVDEFSLLGDDRESTIFYIMELGQKLPALAEEHMTEQNLIKGCQSKVWLTADLDGNRINFKADSNTDITKGLISLLIRVLDGRTPDEILSAELTFIEKIGMGGIIGSQRSNGLTAMIKQMKLYALAYKTKLAQKA</sequence>
<dbReference type="Proteomes" id="UP001348817">
    <property type="component" value="Chromosome"/>
</dbReference>
<gene>
    <name evidence="3" type="ORF">FUAX_26500</name>
</gene>
<name>A0AAU9CQ71_9BACT</name>